<gene>
    <name evidence="5" type="ORF">SVUK_LOCUS12329</name>
</gene>
<dbReference type="Pfam" id="PF00630">
    <property type="entry name" value="Filamin"/>
    <property type="match status" value="2"/>
</dbReference>
<dbReference type="Proteomes" id="UP000270094">
    <property type="component" value="Unassembled WGS sequence"/>
</dbReference>
<dbReference type="InterPro" id="IPR017868">
    <property type="entry name" value="Filamin/ABP280_repeat-like"/>
</dbReference>
<accession>A0A3P7IWH7</accession>
<feature type="repeat" description="Filamin" evidence="3">
    <location>
        <begin position="47"/>
        <end position="126"/>
    </location>
</feature>
<dbReference type="OrthoDB" id="5874646at2759"/>
<evidence type="ECO:0000256" key="1">
    <source>
        <dbReference type="ARBA" id="ARBA00009238"/>
    </source>
</evidence>
<dbReference type="InterPro" id="IPR014756">
    <property type="entry name" value="Ig_E-set"/>
</dbReference>
<sequence length="308" mass="33620">MRGQVAASGAQPELETKVKKSGSKYEISFRPTEVGTHKIIVGEIPARSNLNDTVEFTVDAGRAGFGNLEMAIKDADGVIIPSHVAQLESGTAKFLVTFTPTSRGQHTVNITFNKEVLKNSPFEVLITDPPAPLAETTTEAASASPSLSKKDTKKEKEDKKKEEKERAKREKEEKAATLKKDKKSKHKTVSKTSVTKIPSLSRVGQPSSIIVEVAGHDQLEITITVLLIIRVKMSQNDLDTDNLVDASEAGVGNLEVAVNDGRVPSMAHALGQHRYDISFVPKENADHTITIRFNNEPVPGKTRLEFLF</sequence>
<keyword evidence="6" id="KW-1185">Reference proteome</keyword>
<protein>
    <submittedName>
        <fullName evidence="5">Uncharacterized protein</fullName>
    </submittedName>
</protein>
<feature type="repeat" description="Filamin" evidence="3">
    <location>
        <begin position="244"/>
        <end position="300"/>
    </location>
</feature>
<dbReference type="PANTHER" id="PTHR38537:SF8">
    <property type="entry name" value="FILAMIN-A"/>
    <property type="match status" value="1"/>
</dbReference>
<proteinExistence type="inferred from homology"/>
<name>A0A3P7IWH7_STRVU</name>
<keyword evidence="2" id="KW-0677">Repeat</keyword>
<feature type="compositionally biased region" description="Basic residues" evidence="4">
    <location>
        <begin position="180"/>
        <end position="189"/>
    </location>
</feature>
<feature type="compositionally biased region" description="Basic and acidic residues" evidence="4">
    <location>
        <begin position="148"/>
        <end position="179"/>
    </location>
</feature>
<dbReference type="InterPro" id="IPR044801">
    <property type="entry name" value="Filamin"/>
</dbReference>
<dbReference type="GO" id="GO:0051015">
    <property type="term" value="F:actin filament binding"/>
    <property type="evidence" value="ECO:0007669"/>
    <property type="project" value="InterPro"/>
</dbReference>
<evidence type="ECO:0000256" key="4">
    <source>
        <dbReference type="SAM" id="MobiDB-lite"/>
    </source>
</evidence>
<organism evidence="5 6">
    <name type="scientific">Strongylus vulgaris</name>
    <name type="common">Blood worm</name>
    <dbReference type="NCBI Taxonomy" id="40348"/>
    <lineage>
        <taxon>Eukaryota</taxon>
        <taxon>Metazoa</taxon>
        <taxon>Ecdysozoa</taxon>
        <taxon>Nematoda</taxon>
        <taxon>Chromadorea</taxon>
        <taxon>Rhabditida</taxon>
        <taxon>Rhabditina</taxon>
        <taxon>Rhabditomorpha</taxon>
        <taxon>Strongyloidea</taxon>
        <taxon>Strongylidae</taxon>
        <taxon>Strongylus</taxon>
    </lineage>
</organism>
<feature type="region of interest" description="Disordered" evidence="4">
    <location>
        <begin position="135"/>
        <end position="193"/>
    </location>
</feature>
<dbReference type="PROSITE" id="PS50194">
    <property type="entry name" value="FILAMIN_REPEAT"/>
    <property type="match status" value="2"/>
</dbReference>
<dbReference type="InterPro" id="IPR001298">
    <property type="entry name" value="Filamin/ABP280_rpt"/>
</dbReference>
<evidence type="ECO:0000256" key="3">
    <source>
        <dbReference type="PROSITE-ProRule" id="PRU00087"/>
    </source>
</evidence>
<dbReference type="Gene3D" id="2.60.40.10">
    <property type="entry name" value="Immunoglobulins"/>
    <property type="match status" value="2"/>
</dbReference>
<dbReference type="SUPFAM" id="SSF81296">
    <property type="entry name" value="E set domains"/>
    <property type="match status" value="2"/>
</dbReference>
<feature type="compositionally biased region" description="Low complexity" evidence="4">
    <location>
        <begin position="135"/>
        <end position="147"/>
    </location>
</feature>
<reference evidence="5 6" key="1">
    <citation type="submission" date="2018-11" db="EMBL/GenBank/DDBJ databases">
        <authorList>
            <consortium name="Pathogen Informatics"/>
        </authorList>
    </citation>
    <scope>NUCLEOTIDE SEQUENCE [LARGE SCALE GENOMIC DNA]</scope>
</reference>
<dbReference type="PANTHER" id="PTHR38537">
    <property type="entry name" value="JITTERBUG, ISOFORM N"/>
    <property type="match status" value="1"/>
</dbReference>
<evidence type="ECO:0000313" key="6">
    <source>
        <dbReference type="Proteomes" id="UP000270094"/>
    </source>
</evidence>
<evidence type="ECO:0000313" key="5">
    <source>
        <dbReference type="EMBL" id="VDM77331.1"/>
    </source>
</evidence>
<comment type="similarity">
    <text evidence="1">Belongs to the filamin family.</text>
</comment>
<dbReference type="SMART" id="SM00557">
    <property type="entry name" value="IG_FLMN"/>
    <property type="match status" value="2"/>
</dbReference>
<dbReference type="InterPro" id="IPR013783">
    <property type="entry name" value="Ig-like_fold"/>
</dbReference>
<dbReference type="EMBL" id="UYYB01098950">
    <property type="protein sequence ID" value="VDM77331.1"/>
    <property type="molecule type" value="Genomic_DNA"/>
</dbReference>
<dbReference type="AlphaFoldDB" id="A0A3P7IWH7"/>
<dbReference type="GO" id="GO:0030036">
    <property type="term" value="P:actin cytoskeleton organization"/>
    <property type="evidence" value="ECO:0007669"/>
    <property type="project" value="InterPro"/>
</dbReference>
<evidence type="ECO:0000256" key="2">
    <source>
        <dbReference type="ARBA" id="ARBA00022737"/>
    </source>
</evidence>